<dbReference type="EMBL" id="JXSQ01000001">
    <property type="protein sequence ID" value="KIP53663.1"/>
    <property type="molecule type" value="Genomic_DNA"/>
</dbReference>
<name>A0A0D0IVP4_9MICO</name>
<protein>
    <submittedName>
        <fullName evidence="1">Uncharacterized protein</fullName>
    </submittedName>
</protein>
<organism evidence="1 2">
    <name type="scientific">Leucobacter komagatae</name>
    <dbReference type="NCBI Taxonomy" id="55969"/>
    <lineage>
        <taxon>Bacteria</taxon>
        <taxon>Bacillati</taxon>
        <taxon>Actinomycetota</taxon>
        <taxon>Actinomycetes</taxon>
        <taxon>Micrococcales</taxon>
        <taxon>Microbacteriaceae</taxon>
        <taxon>Leucobacter</taxon>
    </lineage>
</organism>
<proteinExistence type="predicted"/>
<dbReference type="AlphaFoldDB" id="A0A0D0IVP4"/>
<keyword evidence="2" id="KW-1185">Reference proteome</keyword>
<gene>
    <name evidence="1" type="ORF">SD72_00015</name>
</gene>
<reference evidence="1 2" key="1">
    <citation type="submission" date="2015-01" db="EMBL/GenBank/DDBJ databases">
        <title>Draft genome sequence of Leucobacter komagatae strain VKM ST2845.</title>
        <authorList>
            <person name="Karlyshev A.V."/>
            <person name="Kudryashova E.B."/>
        </authorList>
    </citation>
    <scope>NUCLEOTIDE SEQUENCE [LARGE SCALE GENOMIC DNA]</scope>
    <source>
        <strain evidence="1 2">VKM ST2845</strain>
    </source>
</reference>
<dbReference type="Proteomes" id="UP000032120">
    <property type="component" value="Unassembled WGS sequence"/>
</dbReference>
<sequence>MELSEELGLLPEARAGKKVRDYLRARYPDKKPGEKWLLDKEQADDVRQHFATKLGKATRIAE</sequence>
<accession>A0A0D0IVP4</accession>
<evidence type="ECO:0000313" key="2">
    <source>
        <dbReference type="Proteomes" id="UP000032120"/>
    </source>
</evidence>
<evidence type="ECO:0000313" key="1">
    <source>
        <dbReference type="EMBL" id="KIP53663.1"/>
    </source>
</evidence>
<comment type="caution">
    <text evidence="1">The sequence shown here is derived from an EMBL/GenBank/DDBJ whole genome shotgun (WGS) entry which is preliminary data.</text>
</comment>